<comment type="similarity">
    <text evidence="1">Belongs to the PGI/PMI family.</text>
</comment>
<keyword evidence="2 4" id="KW-0413">Isomerase</keyword>
<dbReference type="PROSITE" id="PS51464">
    <property type="entry name" value="SIS"/>
    <property type="match status" value="1"/>
</dbReference>
<dbReference type="Proteomes" id="UP001165962">
    <property type="component" value="Unassembled WGS sequence"/>
</dbReference>
<dbReference type="GO" id="GO:0016853">
    <property type="term" value="F:isomerase activity"/>
    <property type="evidence" value="ECO:0007669"/>
    <property type="project" value="UniProtKB-KW"/>
</dbReference>
<dbReference type="Pfam" id="PF10432">
    <property type="entry name" value="bact-PGI_C"/>
    <property type="match status" value="1"/>
</dbReference>
<dbReference type="SUPFAM" id="SSF53697">
    <property type="entry name" value="SIS domain"/>
    <property type="match status" value="1"/>
</dbReference>
<feature type="domain" description="SIS" evidence="3">
    <location>
        <begin position="42"/>
        <end position="179"/>
    </location>
</feature>
<organism evidence="4 5">
    <name type="scientific">Paenibacillus agricola</name>
    <dbReference type="NCBI Taxonomy" id="2716264"/>
    <lineage>
        <taxon>Bacteria</taxon>
        <taxon>Bacillati</taxon>
        <taxon>Bacillota</taxon>
        <taxon>Bacilli</taxon>
        <taxon>Bacillales</taxon>
        <taxon>Paenibacillaceae</taxon>
        <taxon>Paenibacillus</taxon>
    </lineage>
</organism>
<keyword evidence="5" id="KW-1185">Reference proteome</keyword>
<evidence type="ECO:0000313" key="4">
    <source>
        <dbReference type="EMBL" id="NHN34198.1"/>
    </source>
</evidence>
<dbReference type="InterPro" id="IPR046348">
    <property type="entry name" value="SIS_dom_sf"/>
</dbReference>
<dbReference type="InterPro" id="IPR001347">
    <property type="entry name" value="SIS_dom"/>
</dbReference>
<dbReference type="EMBL" id="JAAOIW010000016">
    <property type="protein sequence ID" value="NHN34198.1"/>
    <property type="molecule type" value="Genomic_DNA"/>
</dbReference>
<gene>
    <name evidence="4" type="ORF">G9U52_30730</name>
</gene>
<protein>
    <submittedName>
        <fullName evidence="4">Bifunctional phosphoglucose/phosphomannose isomerase</fullName>
    </submittedName>
</protein>
<dbReference type="RefSeq" id="WP_166154882.1">
    <property type="nucleotide sequence ID" value="NZ_JAAOIW010000016.1"/>
</dbReference>
<evidence type="ECO:0000256" key="2">
    <source>
        <dbReference type="ARBA" id="ARBA00023235"/>
    </source>
</evidence>
<dbReference type="CDD" id="cd05637">
    <property type="entry name" value="SIS_PGI_PMI_2"/>
    <property type="match status" value="1"/>
</dbReference>
<dbReference type="InterPro" id="IPR019490">
    <property type="entry name" value="Glu6P/Mann6P_isomerase_C"/>
</dbReference>
<accession>A0ABX0JHM1</accession>
<evidence type="ECO:0000259" key="3">
    <source>
        <dbReference type="PROSITE" id="PS51464"/>
    </source>
</evidence>
<comment type="caution">
    <text evidence="4">The sequence shown here is derived from an EMBL/GenBank/DDBJ whole genome shotgun (WGS) entry which is preliminary data.</text>
</comment>
<name>A0ABX0JHM1_9BACL</name>
<proteinExistence type="inferred from homology"/>
<reference evidence="4" key="1">
    <citation type="submission" date="2020-03" db="EMBL/GenBank/DDBJ databases">
        <title>Draft sequencing of Paenibacilllus sp. S3N08.</title>
        <authorList>
            <person name="Kim D.-U."/>
        </authorList>
    </citation>
    <scope>NUCLEOTIDE SEQUENCE</scope>
    <source>
        <strain evidence="4">S3N08</strain>
    </source>
</reference>
<evidence type="ECO:0000313" key="5">
    <source>
        <dbReference type="Proteomes" id="UP001165962"/>
    </source>
</evidence>
<evidence type="ECO:0000256" key="1">
    <source>
        <dbReference type="ARBA" id="ARBA00010523"/>
    </source>
</evidence>
<dbReference type="Gene3D" id="3.40.50.10490">
    <property type="entry name" value="Glucose-6-phosphate isomerase like protein, domain 1"/>
    <property type="match status" value="2"/>
</dbReference>
<sequence>MKTNLDHVDALLQLDNTGLFEATANYHTWITEGYSQAKALEVSKLPGKIDEIVICSVGGGPVASLVQVKSLLFDEIKVPVILSQAYTMPAYVDADSIVFIVNYSGGSEEVVSAYHHAITTGATIVVLTAGGKAKELAEQNGHLLFQLPAGKIPRIISTSHVLVPMLVILHAMGLISDPKQGIIETISLMEQLAAAYAPQTVLADNEAKQIAAEMDGLIPVVYGTLPFTDAVAVRYKNQLAEVSKLMAFCNAMSGLHHDEANGWDADSVMLRQFHFTLIHDEEDLEPMGRRLKATREVLASRAGAVRQITSTGSSRLARMCSLTYLIDHVTLYLAFIRGINPSQGTALNEFRKRFNS</sequence>